<keyword evidence="1" id="KW-1133">Transmembrane helix</keyword>
<gene>
    <name evidence="2" type="ORF">SAMEA4412673_00780</name>
</gene>
<evidence type="ECO:0000313" key="2">
    <source>
        <dbReference type="EMBL" id="SNV43236.1"/>
    </source>
</evidence>
<feature type="transmembrane region" description="Helical" evidence="1">
    <location>
        <begin position="87"/>
        <end position="105"/>
    </location>
</feature>
<dbReference type="KEGG" id="smiz:4412673_00780"/>
<dbReference type="EMBL" id="LT906468">
    <property type="protein sequence ID" value="SNV43236.1"/>
    <property type="molecule type" value="Genomic_DNA"/>
</dbReference>
<accession>A0AAJ4X9B7</accession>
<dbReference type="AlphaFoldDB" id="A0AAJ4X9B7"/>
<keyword evidence="1" id="KW-0812">Transmembrane</keyword>
<feature type="transmembrane region" description="Helical" evidence="1">
    <location>
        <begin position="111"/>
        <end position="130"/>
    </location>
</feature>
<sequence length="138" mass="15187">MFCNLFNTSPQSKIIMKILKTIIFTLFGLAFIFFGTAKFINIIPTLELTEAQLSITAALVKLKWLIPLVGTMEIIGGLLVAIPKTRALGAIILLPILIGVFLHHTTLDPSGAPMAAVLGLIDIWIIADNWKRYLPMVK</sequence>
<protein>
    <submittedName>
        <fullName evidence="2">Predicted membrane protein</fullName>
    </submittedName>
</protein>
<evidence type="ECO:0000313" key="3">
    <source>
        <dbReference type="Proteomes" id="UP000215355"/>
    </source>
</evidence>
<keyword evidence="1" id="KW-0472">Membrane</keyword>
<reference evidence="2 3" key="1">
    <citation type="submission" date="2017-06" db="EMBL/GenBank/DDBJ databases">
        <authorList>
            <consortium name="Pathogen Informatics"/>
        </authorList>
    </citation>
    <scope>NUCLEOTIDE SEQUENCE [LARGE SCALE GENOMIC DNA]</scope>
    <source>
        <strain evidence="2 3">NCTC12149</strain>
    </source>
</reference>
<dbReference type="Proteomes" id="UP000215355">
    <property type="component" value="Chromosome 1"/>
</dbReference>
<proteinExistence type="predicted"/>
<name>A0AAJ4X9B7_9SPHI</name>
<feature type="transmembrane region" description="Helical" evidence="1">
    <location>
        <begin position="21"/>
        <end position="44"/>
    </location>
</feature>
<feature type="transmembrane region" description="Helical" evidence="1">
    <location>
        <begin position="64"/>
        <end position="82"/>
    </location>
</feature>
<evidence type="ECO:0000256" key="1">
    <source>
        <dbReference type="SAM" id="Phobius"/>
    </source>
</evidence>
<organism evidence="2 3">
    <name type="scientific">Sphingobacterium mizutaii</name>
    <dbReference type="NCBI Taxonomy" id="1010"/>
    <lineage>
        <taxon>Bacteria</taxon>
        <taxon>Pseudomonadati</taxon>
        <taxon>Bacteroidota</taxon>
        <taxon>Sphingobacteriia</taxon>
        <taxon>Sphingobacteriales</taxon>
        <taxon>Sphingobacteriaceae</taxon>
        <taxon>Sphingobacterium</taxon>
    </lineage>
</organism>